<dbReference type="EMBL" id="FNQG01000008">
    <property type="protein sequence ID" value="SEA10120.1"/>
    <property type="molecule type" value="Genomic_DNA"/>
</dbReference>
<dbReference type="Proteomes" id="UP000183469">
    <property type="component" value="Unassembled WGS sequence"/>
</dbReference>
<evidence type="ECO:0000313" key="2">
    <source>
        <dbReference type="Proteomes" id="UP000183469"/>
    </source>
</evidence>
<sequence length="207" mass="23310">MKGKFESVGRLLSVVLLITGIMGMAGCGRHSDADESHLLGKKAESGDGYELRTVEYVQTDGKKMKVELPFELEKDNTEEGVSGWREDSYSHYDYDRFLSVEMVHVSGLRPGRVFDMEGFLKVSFVDPEGLKVTVKDRGTRVVNGLKMTYLDVQLLDEENGSQRPARLLNLGFFGGEGEFWAISYFAYEDDKLGQKMIEKSIESIKVE</sequence>
<dbReference type="AlphaFoldDB" id="A0A1H3YES8"/>
<proteinExistence type="predicted"/>
<reference evidence="1 2" key="1">
    <citation type="submission" date="2016-10" db="EMBL/GenBank/DDBJ databases">
        <authorList>
            <person name="de Groot N.N."/>
        </authorList>
    </citation>
    <scope>NUCLEOTIDE SEQUENCE [LARGE SCALE GENOMIC DNA]</scope>
    <source>
        <strain evidence="1 2">DSM 2872</strain>
    </source>
</reference>
<name>A0A1H3YES8_SELRU</name>
<evidence type="ECO:0000313" key="1">
    <source>
        <dbReference type="EMBL" id="SEA10120.1"/>
    </source>
</evidence>
<accession>A0A1H3YES8</accession>
<evidence type="ECO:0008006" key="3">
    <source>
        <dbReference type="Google" id="ProtNLM"/>
    </source>
</evidence>
<dbReference type="RefSeq" id="WP_074672396.1">
    <property type="nucleotide sequence ID" value="NZ_FNQG01000008.1"/>
</dbReference>
<protein>
    <recommendedName>
        <fullName evidence="3">Lipoprotein</fullName>
    </recommendedName>
</protein>
<organism evidence="1 2">
    <name type="scientific">Selenomonas ruminantium</name>
    <dbReference type="NCBI Taxonomy" id="971"/>
    <lineage>
        <taxon>Bacteria</taxon>
        <taxon>Bacillati</taxon>
        <taxon>Bacillota</taxon>
        <taxon>Negativicutes</taxon>
        <taxon>Selenomonadales</taxon>
        <taxon>Selenomonadaceae</taxon>
        <taxon>Selenomonas</taxon>
    </lineage>
</organism>
<dbReference type="PROSITE" id="PS51257">
    <property type="entry name" value="PROKAR_LIPOPROTEIN"/>
    <property type="match status" value="1"/>
</dbReference>
<dbReference type="OrthoDB" id="1664600at2"/>
<gene>
    <name evidence="1" type="ORF">SAMN05660648_01938</name>
</gene>